<gene>
    <name evidence="1" type="ORF">MCOR_44072</name>
</gene>
<accession>A0A6J8DQM5</accession>
<organism evidence="1 2">
    <name type="scientific">Mytilus coruscus</name>
    <name type="common">Sea mussel</name>
    <dbReference type="NCBI Taxonomy" id="42192"/>
    <lineage>
        <taxon>Eukaryota</taxon>
        <taxon>Metazoa</taxon>
        <taxon>Spiralia</taxon>
        <taxon>Lophotrochozoa</taxon>
        <taxon>Mollusca</taxon>
        <taxon>Bivalvia</taxon>
        <taxon>Autobranchia</taxon>
        <taxon>Pteriomorphia</taxon>
        <taxon>Mytilida</taxon>
        <taxon>Mytiloidea</taxon>
        <taxon>Mytilidae</taxon>
        <taxon>Mytilinae</taxon>
        <taxon>Mytilus</taxon>
    </lineage>
</organism>
<keyword evidence="2" id="KW-1185">Reference proteome</keyword>
<dbReference type="Proteomes" id="UP000507470">
    <property type="component" value="Unassembled WGS sequence"/>
</dbReference>
<protein>
    <submittedName>
        <fullName evidence="1">URB2</fullName>
    </submittedName>
</protein>
<dbReference type="EMBL" id="CACVKT020007820">
    <property type="protein sequence ID" value="CAC5410923.1"/>
    <property type="molecule type" value="Genomic_DNA"/>
</dbReference>
<evidence type="ECO:0000313" key="2">
    <source>
        <dbReference type="Proteomes" id="UP000507470"/>
    </source>
</evidence>
<sequence>MATITTGIYRHLKDRTRAIGDKLKLTKLVWKSHRIFLQNKEQVLIDFLTGLIFNKKRSKVSEEDACNIWRTLCELFQSTLSGKSSKIIIIKPSICQVINDNIHQQCDYHHYVSTLLCNILKLLVKSDSLDDIGESQWKLLQIVLPKYLLVQRSHPNRKLVFQNTTDKLLIQTFTVVESDKKTCHEDVSDKALKVLNTAYFNKYAT</sequence>
<evidence type="ECO:0000313" key="1">
    <source>
        <dbReference type="EMBL" id="CAC5410923.1"/>
    </source>
</evidence>
<proteinExistence type="predicted"/>
<reference evidence="1 2" key="1">
    <citation type="submission" date="2020-06" db="EMBL/GenBank/DDBJ databases">
        <authorList>
            <person name="Li R."/>
            <person name="Bekaert M."/>
        </authorList>
    </citation>
    <scope>NUCLEOTIDE SEQUENCE [LARGE SCALE GENOMIC DNA]</scope>
    <source>
        <strain evidence="2">wild</strain>
    </source>
</reference>
<dbReference type="OrthoDB" id="6155611at2759"/>
<name>A0A6J8DQM5_MYTCO</name>
<dbReference type="AlphaFoldDB" id="A0A6J8DQM5"/>